<sequence length="1069" mass="118136">MNPLHDLFIKAISKRSLFLLAVCICFELSIFAQGNMIITGQVIDVNKEPIIGATVQDENNKNGVITDMDGKFSIKVSSRNATLNVSYIGMKSQNVKTNGRKQLTIVLEEESVAIDEVVVTALGIKRESKALGYAVTEVKSDNLTAGRENNLMSALSGKVPGVDISTTGGGVGESTRVTIRGNSQLSGSNAPLYVIDGVPMDNTQLGSANENGGIDYGDGISSLSPDNIESISVLKGASAAALYGSRASNGVILITTKSGQKKQGLGIEFSSNISMVKLLSGFDDYQRVYGQGRNGMPPLNEMDAKGTTMSAWGGRLDANLPVLTFDGSYRPYGNVENNILSFFRTGFATTNSVALSSGTETSTFRVSVSDMRNNDIVPSSKMNRTSFTVRGSTQLGKKMGIEARVDYTIENVNNRPGLSDDPSNIGNSIIGLAPNLDQRWLGDSFKDEHGRYIDWNGNNIYRTNPYWVINEMRNKTKRNRIIAFINYHYDILPYLRFQFKVGTDSYNFQATEFSSKYTPTAPGGEMTITQRNVREDNYEAMLRFNKSFLKDRLDITAFIAGNIRRNESDKLINKGENEVVDGLVSITNYSNPYSPQHALIKKQVNSIYGALNIGWDDYAYIDFTLRNDVSSTLSKANRSYIYPSASGSFIFSKFLNIENSILSFGKVRASWAKVGGDTDPYQLNLSYGLSNVIFQGTSLGVINASKVPYRDLKPTSTYSYEFGTDLRFFKGRLSLDLGYYFQTTKNQILGLPVSVSTGYSKAMINAGEIQNKGIEMALSFVPVQTKNFEWESTINLAKNKNNVKSLHKEVKDYQLAAARWGNAFIYASEGQPYGVIVGPGFKRDPDGNVIFKNGLPTYDSDIKVLGNGTYDFTLGVQQSFHYKGLSLSVLFDMKWGADLYSMSARQSHANGTSKETLRGRAEWYESEEQRKANNVSEANWTATGGFVGEGVMNIGTNDNPVYVPNTVAINPQTYWTNVTSNTAEPFIYDASFIKLREMNISYQFPIKWFSKTPIRSLSLSLYGRNLFTFYKNVKNIDPESNYSNGNGQGLEYGSLPSRRSFGFGLNLKF</sequence>
<gene>
    <name evidence="9" type="ORF">SAMN05192581_103513</name>
</gene>
<dbReference type="NCBIfam" id="TIGR04057">
    <property type="entry name" value="SusC_RagA_signa"/>
    <property type="match status" value="1"/>
</dbReference>
<dbReference type="InterPro" id="IPR037066">
    <property type="entry name" value="Plug_dom_sf"/>
</dbReference>
<dbReference type="EMBL" id="FMYE01000035">
    <property type="protein sequence ID" value="SDB78152.1"/>
    <property type="molecule type" value="Genomic_DNA"/>
</dbReference>
<evidence type="ECO:0000256" key="3">
    <source>
        <dbReference type="ARBA" id="ARBA00022452"/>
    </source>
</evidence>
<dbReference type="Gene3D" id="2.60.40.1120">
    <property type="entry name" value="Carboxypeptidase-like, regulatory domain"/>
    <property type="match status" value="1"/>
</dbReference>
<dbReference type="InterPro" id="IPR023996">
    <property type="entry name" value="TonB-dep_OMP_SusC/RagA"/>
</dbReference>
<dbReference type="Pfam" id="PF07715">
    <property type="entry name" value="Plug"/>
    <property type="match status" value="1"/>
</dbReference>
<feature type="domain" description="TonB-dependent receptor plug" evidence="8">
    <location>
        <begin position="132"/>
        <end position="251"/>
    </location>
</feature>
<dbReference type="GO" id="GO:0009279">
    <property type="term" value="C:cell outer membrane"/>
    <property type="evidence" value="ECO:0007669"/>
    <property type="project" value="UniProtKB-SubCell"/>
</dbReference>
<name>A0A1G6G833_BACOV</name>
<evidence type="ECO:0000256" key="6">
    <source>
        <dbReference type="ARBA" id="ARBA00023237"/>
    </source>
</evidence>
<accession>A0A1G6G833</accession>
<evidence type="ECO:0000259" key="8">
    <source>
        <dbReference type="Pfam" id="PF07715"/>
    </source>
</evidence>
<dbReference type="Gene3D" id="2.170.130.10">
    <property type="entry name" value="TonB-dependent receptor, plug domain"/>
    <property type="match status" value="1"/>
</dbReference>
<reference evidence="9 10" key="1">
    <citation type="submission" date="2016-10" db="EMBL/GenBank/DDBJ databases">
        <authorList>
            <person name="de Groot N.N."/>
        </authorList>
    </citation>
    <scope>NUCLEOTIDE SEQUENCE [LARGE SCALE GENOMIC DNA]</scope>
    <source>
        <strain evidence="9 10">NLAE-zl-C500</strain>
    </source>
</reference>
<dbReference type="SUPFAM" id="SSF56935">
    <property type="entry name" value="Porins"/>
    <property type="match status" value="1"/>
</dbReference>
<dbReference type="Gene3D" id="2.40.170.20">
    <property type="entry name" value="TonB-dependent receptor, beta-barrel domain"/>
    <property type="match status" value="1"/>
</dbReference>
<keyword evidence="3 7" id="KW-1134">Transmembrane beta strand</keyword>
<evidence type="ECO:0000313" key="10">
    <source>
        <dbReference type="Proteomes" id="UP000183670"/>
    </source>
</evidence>
<comment type="subcellular location">
    <subcellularLocation>
        <location evidence="1 7">Cell outer membrane</location>
        <topology evidence="1 7">Multi-pass membrane protein</topology>
    </subcellularLocation>
</comment>
<dbReference type="NCBIfam" id="TIGR04056">
    <property type="entry name" value="OMP_RagA_SusC"/>
    <property type="match status" value="1"/>
</dbReference>
<dbReference type="InterPro" id="IPR012910">
    <property type="entry name" value="Plug_dom"/>
</dbReference>
<keyword evidence="4 7" id="KW-0812">Transmembrane</keyword>
<dbReference type="InterPro" id="IPR036942">
    <property type="entry name" value="Beta-barrel_TonB_sf"/>
</dbReference>
<keyword evidence="6 7" id="KW-0998">Cell outer membrane</keyword>
<dbReference type="Proteomes" id="UP000183670">
    <property type="component" value="Unassembled WGS sequence"/>
</dbReference>
<organism evidence="9 10">
    <name type="scientific">Bacteroides ovatus</name>
    <dbReference type="NCBI Taxonomy" id="28116"/>
    <lineage>
        <taxon>Bacteria</taxon>
        <taxon>Pseudomonadati</taxon>
        <taxon>Bacteroidota</taxon>
        <taxon>Bacteroidia</taxon>
        <taxon>Bacteroidales</taxon>
        <taxon>Bacteroidaceae</taxon>
        <taxon>Bacteroides</taxon>
    </lineage>
</organism>
<keyword evidence="2 7" id="KW-0813">Transport</keyword>
<protein>
    <submittedName>
        <fullName evidence="9">TonB-linked outer membrane protein, SusC/RagA family</fullName>
    </submittedName>
</protein>
<dbReference type="AlphaFoldDB" id="A0A1G6G833"/>
<dbReference type="InterPro" id="IPR023997">
    <property type="entry name" value="TonB-dep_OMP_SusC/RagA_CS"/>
</dbReference>
<dbReference type="PROSITE" id="PS52016">
    <property type="entry name" value="TONB_DEPENDENT_REC_3"/>
    <property type="match status" value="1"/>
</dbReference>
<dbReference type="Pfam" id="PF13715">
    <property type="entry name" value="CarbopepD_reg_2"/>
    <property type="match status" value="1"/>
</dbReference>
<dbReference type="FunFam" id="2.60.40.1120:FF:000003">
    <property type="entry name" value="Outer membrane protein Omp121"/>
    <property type="match status" value="1"/>
</dbReference>
<evidence type="ECO:0000256" key="5">
    <source>
        <dbReference type="ARBA" id="ARBA00023136"/>
    </source>
</evidence>
<evidence type="ECO:0000256" key="1">
    <source>
        <dbReference type="ARBA" id="ARBA00004571"/>
    </source>
</evidence>
<evidence type="ECO:0000313" key="9">
    <source>
        <dbReference type="EMBL" id="SDB78152.1"/>
    </source>
</evidence>
<dbReference type="SUPFAM" id="SSF49464">
    <property type="entry name" value="Carboxypeptidase regulatory domain-like"/>
    <property type="match status" value="1"/>
</dbReference>
<evidence type="ECO:0000256" key="2">
    <source>
        <dbReference type="ARBA" id="ARBA00022448"/>
    </source>
</evidence>
<evidence type="ECO:0000256" key="7">
    <source>
        <dbReference type="PROSITE-ProRule" id="PRU01360"/>
    </source>
</evidence>
<comment type="similarity">
    <text evidence="7">Belongs to the TonB-dependent receptor family.</text>
</comment>
<evidence type="ECO:0000256" key="4">
    <source>
        <dbReference type="ARBA" id="ARBA00022692"/>
    </source>
</evidence>
<proteinExistence type="inferred from homology"/>
<dbReference type="InterPro" id="IPR039426">
    <property type="entry name" value="TonB-dep_rcpt-like"/>
</dbReference>
<keyword evidence="5 7" id="KW-0472">Membrane</keyword>
<dbReference type="InterPro" id="IPR008969">
    <property type="entry name" value="CarboxyPept-like_regulatory"/>
</dbReference>